<dbReference type="Pfam" id="PF00177">
    <property type="entry name" value="Ribosomal_S7"/>
    <property type="match status" value="1"/>
</dbReference>
<evidence type="ECO:0000313" key="5">
    <source>
        <dbReference type="EMBL" id="ESU35124.1"/>
    </source>
</evidence>
<dbReference type="VEuPathDB" id="GiardiaDB:DHA2_12981"/>
<proteinExistence type="inferred from homology"/>
<dbReference type="PIRSF" id="PIRSF002122">
    <property type="entry name" value="RPS7p_RPS7a_RPS5e_RPS7o"/>
    <property type="match status" value="1"/>
</dbReference>
<dbReference type="VEuPathDB" id="GiardiaDB:GL50803_0012981"/>
<accession>V6T8P6</accession>
<comment type="similarity">
    <text evidence="1">Belongs to the universal ribosomal protein uS7 family.</text>
</comment>
<name>V6T8P6_GIAIN</name>
<dbReference type="CDD" id="cd14867">
    <property type="entry name" value="uS7_Eukaryote"/>
    <property type="match status" value="1"/>
</dbReference>
<organism evidence="5 6">
    <name type="scientific">Giardia intestinalis</name>
    <name type="common">Giardia lamblia</name>
    <dbReference type="NCBI Taxonomy" id="5741"/>
    <lineage>
        <taxon>Eukaryota</taxon>
        <taxon>Metamonada</taxon>
        <taxon>Diplomonadida</taxon>
        <taxon>Hexamitidae</taxon>
        <taxon>Giardiinae</taxon>
        <taxon>Giardia</taxon>
    </lineage>
</organism>
<gene>
    <name evidence="5" type="ORF">DHA2_12981</name>
</gene>
<dbReference type="VEuPathDB" id="GiardiaDB:QR46_4271"/>
<keyword evidence="3" id="KW-0687">Ribonucleoprotein</keyword>
<dbReference type="InterPro" id="IPR005716">
    <property type="entry name" value="Ribosomal_uS7_euk/arc"/>
</dbReference>
<dbReference type="Proteomes" id="UP000018320">
    <property type="component" value="Unassembled WGS sequence"/>
</dbReference>
<dbReference type="AlphaFoldDB" id="V6T8P6"/>
<dbReference type="EMDB" id="EMD-29730"/>
<dbReference type="InterPro" id="IPR000235">
    <property type="entry name" value="Ribosomal_uS7"/>
</dbReference>
<dbReference type="GO" id="GO:0003735">
    <property type="term" value="F:structural constituent of ribosome"/>
    <property type="evidence" value="ECO:0007669"/>
    <property type="project" value="InterPro"/>
</dbReference>
<dbReference type="EMDB" id="EMD-29721"/>
<comment type="caution">
    <text evidence="5">The sequence shown here is derived from an EMBL/GenBank/DDBJ whole genome shotgun (WGS) entry which is preliminary data.</text>
</comment>
<evidence type="ECO:0000256" key="3">
    <source>
        <dbReference type="ARBA" id="ARBA00023274"/>
    </source>
</evidence>
<feature type="non-terminal residue" evidence="5">
    <location>
        <position position="1"/>
    </location>
</feature>
<reference evidence="6" key="1">
    <citation type="submission" date="2012-02" db="EMBL/GenBank/DDBJ databases">
        <title>Genome sequencing of Giardia lamblia Genotypes A2 and B isolates (DH and GS) and comparative analysis with the genomes of Genotypes A1 and E (WB and Pig).</title>
        <authorList>
            <person name="Adam R."/>
            <person name="Dahlstrom E."/>
            <person name="Martens C."/>
            <person name="Bruno D."/>
            <person name="Barbian K."/>
            <person name="Porcella S.F."/>
            <person name="Nash T."/>
        </authorList>
    </citation>
    <scope>NUCLEOTIDE SEQUENCE</scope>
    <source>
        <strain evidence="6">DH</strain>
    </source>
</reference>
<dbReference type="InterPro" id="IPR036823">
    <property type="entry name" value="Ribosomal_uS7_dom_sf"/>
</dbReference>
<dbReference type="PANTHER" id="PTHR11205">
    <property type="entry name" value="RIBOSOMAL PROTEIN S7"/>
    <property type="match status" value="1"/>
</dbReference>
<dbReference type="FunFam" id="1.10.455.10:FF:000008">
    <property type="entry name" value="40S ribosomal protein S5, putative"/>
    <property type="match status" value="1"/>
</dbReference>
<dbReference type="Gene3D" id="1.10.455.10">
    <property type="entry name" value="Ribosomal protein S7 domain"/>
    <property type="match status" value="1"/>
</dbReference>
<sequence length="212" mass="23388">VPLQIKSNQFKLNLLGILIAGTMSLEVALFNKWPLTDVKCQDESLEAYISIDNHSFVPHSAGRWSAKRFRKAKCPVVERLTNSLMMHGRNSGKKLMAMKTVGEAFELINLYTGKNPVQVLVDAVANSGPREDSCRIGKGGQVRRQSVDVSPLRRVNIGIYNIATGARKAAFRKVRPFAECLAEEIMNAAAGADKSYAISQRNSVERIAVSNR</sequence>
<dbReference type="GO" id="GO:0015935">
    <property type="term" value="C:small ribosomal subunit"/>
    <property type="evidence" value="ECO:0007669"/>
    <property type="project" value="InterPro"/>
</dbReference>
<reference evidence="5 6" key="2">
    <citation type="journal article" date="2013" name="Genome Biol. Evol.">
        <title>Genome sequencing of Giardia lamblia genotypes A2 and B isolates (DH and GS) and comparative analysis with the genomes of genotypes A1 and E (WB and Pig).</title>
        <authorList>
            <person name="Adam R.D."/>
            <person name="Dahlstrom E.W."/>
            <person name="Martens C.A."/>
            <person name="Bruno D.P."/>
            <person name="Barbian K.D."/>
            <person name="Ricklefs S.M."/>
            <person name="Hernandez M.M."/>
            <person name="Narla N.P."/>
            <person name="Patel R.B."/>
            <person name="Porcella S.F."/>
            <person name="Nash T.E."/>
        </authorList>
    </citation>
    <scope>NUCLEOTIDE SEQUENCE [LARGE SCALE GENOMIC DNA]</scope>
    <source>
        <strain evidence="5 6">DH</strain>
    </source>
</reference>
<evidence type="ECO:0000256" key="2">
    <source>
        <dbReference type="ARBA" id="ARBA00022980"/>
    </source>
</evidence>
<dbReference type="InterPro" id="IPR023798">
    <property type="entry name" value="Ribosomal_uS7_dom"/>
</dbReference>
<keyword evidence="2 5" id="KW-0689">Ribosomal protein</keyword>
<evidence type="ECO:0000313" key="6">
    <source>
        <dbReference type="Proteomes" id="UP000018320"/>
    </source>
</evidence>
<dbReference type="NCBIfam" id="NF003106">
    <property type="entry name" value="PRK04027.1"/>
    <property type="match status" value="1"/>
</dbReference>
<dbReference type="EMDB" id="EMD-29495"/>
<dbReference type="SUPFAM" id="SSF47973">
    <property type="entry name" value="Ribosomal protein S7"/>
    <property type="match status" value="1"/>
</dbReference>
<feature type="domain" description="Small ribosomal subunit protein uS7" evidence="4">
    <location>
        <begin position="67"/>
        <end position="212"/>
    </location>
</feature>
<evidence type="ECO:0000259" key="4">
    <source>
        <dbReference type="Pfam" id="PF00177"/>
    </source>
</evidence>
<evidence type="ECO:0000256" key="1">
    <source>
        <dbReference type="ARBA" id="ARBA00007151"/>
    </source>
</evidence>
<protein>
    <submittedName>
        <fullName evidence="5">SSU ribosomal protein S7P</fullName>
    </submittedName>
</protein>
<dbReference type="GO" id="GO:0006412">
    <property type="term" value="P:translation"/>
    <property type="evidence" value="ECO:0007669"/>
    <property type="project" value="InterPro"/>
</dbReference>
<dbReference type="NCBIfam" id="TIGR01028">
    <property type="entry name" value="uS7_euk_arch"/>
    <property type="match status" value="1"/>
</dbReference>
<dbReference type="VEuPathDB" id="GiardiaDB:GL50581_3915"/>
<dbReference type="EMBL" id="AHGT01000099">
    <property type="protein sequence ID" value="ESU35124.1"/>
    <property type="molecule type" value="Genomic_DNA"/>
</dbReference>